<accession>A0A9P0QFE9</accession>
<dbReference type="EMBL" id="CAKOFQ010009995">
    <property type="protein sequence ID" value="CAH2018855.1"/>
    <property type="molecule type" value="Genomic_DNA"/>
</dbReference>
<sequence>MNKLQNWMKMCYFLHKSVDTNTVSKEALTEPETKSAYQTYSKINSRSVETQTDLEVIPVKDNKQELVNIKCDLLRAQEVLKRKNTLLIS</sequence>
<evidence type="ECO:0000313" key="1">
    <source>
        <dbReference type="EMBL" id="CAH2018855.1"/>
    </source>
</evidence>
<dbReference type="AlphaFoldDB" id="A0A9P0QFE9"/>
<proteinExistence type="predicted"/>
<reference evidence="1" key="1">
    <citation type="submission" date="2022-03" db="EMBL/GenBank/DDBJ databases">
        <authorList>
            <person name="Sayadi A."/>
        </authorList>
    </citation>
    <scope>NUCLEOTIDE SEQUENCE</scope>
</reference>
<keyword evidence="2" id="KW-1185">Reference proteome</keyword>
<name>A0A9P0QFE9_ACAOB</name>
<organism evidence="1 2">
    <name type="scientific">Acanthoscelides obtectus</name>
    <name type="common">Bean weevil</name>
    <name type="synonym">Bruchus obtectus</name>
    <dbReference type="NCBI Taxonomy" id="200917"/>
    <lineage>
        <taxon>Eukaryota</taxon>
        <taxon>Metazoa</taxon>
        <taxon>Ecdysozoa</taxon>
        <taxon>Arthropoda</taxon>
        <taxon>Hexapoda</taxon>
        <taxon>Insecta</taxon>
        <taxon>Pterygota</taxon>
        <taxon>Neoptera</taxon>
        <taxon>Endopterygota</taxon>
        <taxon>Coleoptera</taxon>
        <taxon>Polyphaga</taxon>
        <taxon>Cucujiformia</taxon>
        <taxon>Chrysomeloidea</taxon>
        <taxon>Chrysomelidae</taxon>
        <taxon>Bruchinae</taxon>
        <taxon>Bruchini</taxon>
        <taxon>Acanthoscelides</taxon>
    </lineage>
</organism>
<comment type="caution">
    <text evidence="1">The sequence shown here is derived from an EMBL/GenBank/DDBJ whole genome shotgun (WGS) entry which is preliminary data.</text>
</comment>
<gene>
    <name evidence="1" type="ORF">ACAOBT_LOCUS36885</name>
</gene>
<evidence type="ECO:0000313" key="2">
    <source>
        <dbReference type="Proteomes" id="UP001152888"/>
    </source>
</evidence>
<dbReference type="Proteomes" id="UP001152888">
    <property type="component" value="Unassembled WGS sequence"/>
</dbReference>
<protein>
    <submittedName>
        <fullName evidence="1">Uncharacterized protein</fullName>
    </submittedName>
</protein>